<feature type="compositionally biased region" description="Low complexity" evidence="1">
    <location>
        <begin position="604"/>
        <end position="643"/>
    </location>
</feature>
<evidence type="ECO:0000313" key="4">
    <source>
        <dbReference type="Proteomes" id="UP000072421"/>
    </source>
</evidence>
<organism evidence="3">
    <name type="scientific">Collimonas fungivorans</name>
    <dbReference type="NCBI Taxonomy" id="158899"/>
    <lineage>
        <taxon>Bacteria</taxon>
        <taxon>Pseudomonadati</taxon>
        <taxon>Pseudomonadota</taxon>
        <taxon>Betaproteobacteria</taxon>
        <taxon>Burkholderiales</taxon>
        <taxon>Oxalobacteraceae</taxon>
        <taxon>Collimonas</taxon>
    </lineage>
</organism>
<dbReference type="PANTHER" id="PTHR40269:SF1">
    <property type="entry name" value="OUTER MEMBRANE PROTEIN"/>
    <property type="match status" value="1"/>
</dbReference>
<proteinExistence type="predicted"/>
<feature type="compositionally biased region" description="Low complexity" evidence="1">
    <location>
        <begin position="332"/>
        <end position="364"/>
    </location>
</feature>
<sequence>MSNNKNTSMSLMLSVCVAVLPLAACDKKPDVAPAPQPQQAPAAQAAPAYVPPTADQLYQLVGPIALFPDKLVAQVLAASSYPDQITAADNWLAQNKNLKGAQLQDAANQQPWDVSVKGLTQFPSVLDQMARNIPWTSALGDAYVNDPSDVMNAIQVMRQRAASSGNLKDSKQQRIAVRPRVQPAPPTDYAPPPGEPLVYAGPEMVAPPPETIVIEPAEPDVVYVPAYNPGVVYGQPLPVYPGYTYEPPPRYYPPGEIVTAGVITFGLGVAVGAVISHHDWGWNSWGVHWGGDGGGGNWRGGDRDHGWHRPAVVYNNNTYVSRSTTIVNRVTNNYNNTYNNSTVNNNTRNNFGGPANNPAAANGGRPPGQPGGGGAPNFFNGQRPNPAAQANPAQSQPQQRPNQNATPFAGNPRPNHGQPDFSHMSRPDFGKTPPQANGGAPNANQLARPGFLHPAPGQPQASEPGQKPLPNQLQQNAQSRRPGQPRNLDAENPVNLHKNPFNGNVPRPNVNRPAMPEAARPQPTPQPQAQPQNLPNRQPEQFQHRPEGGQQMHQEPNRPAGNPGPQFFNHPESRPQAAPQPQAQPHPQPQIQQPRPQPAPQPAPQMQRPQPQPQMQQPRPQPQPQVQAQHPPQQNHEQPHGNNIHPQKKDDDHK</sequence>
<feature type="signal peptide" evidence="2">
    <location>
        <begin position="1"/>
        <end position="24"/>
    </location>
</feature>
<evidence type="ECO:0000313" key="3">
    <source>
        <dbReference type="EMBL" id="AMO97925.1"/>
    </source>
</evidence>
<gene>
    <name evidence="3" type="ORF">CFter6_5358</name>
</gene>
<dbReference type="AlphaFoldDB" id="A0A127PJP0"/>
<evidence type="ECO:0000256" key="1">
    <source>
        <dbReference type="SAM" id="MobiDB-lite"/>
    </source>
</evidence>
<feature type="compositionally biased region" description="Polar residues" evidence="1">
    <location>
        <begin position="459"/>
        <end position="481"/>
    </location>
</feature>
<dbReference type="EMBL" id="CP013232">
    <property type="protein sequence ID" value="AMO97925.1"/>
    <property type="molecule type" value="Genomic_DNA"/>
</dbReference>
<feature type="compositionally biased region" description="Low complexity" evidence="1">
    <location>
        <begin position="499"/>
        <end position="521"/>
    </location>
</feature>
<feature type="compositionally biased region" description="Low complexity" evidence="1">
    <location>
        <begin position="529"/>
        <end position="539"/>
    </location>
</feature>
<dbReference type="Proteomes" id="UP000072421">
    <property type="component" value="Chromosome"/>
</dbReference>
<dbReference type="PANTHER" id="PTHR40269">
    <property type="entry name" value="OUTER MEMBRANE PROTEIN-RELATED"/>
    <property type="match status" value="1"/>
</dbReference>
<dbReference type="PATRIC" id="fig|158899.10.peg.5278"/>
<protein>
    <recommendedName>
        <fullName evidence="5">DUF3300 domain-containing protein</fullName>
    </recommendedName>
</protein>
<evidence type="ECO:0008006" key="5">
    <source>
        <dbReference type="Google" id="ProtNLM"/>
    </source>
</evidence>
<dbReference type="Pfam" id="PF11737">
    <property type="entry name" value="DUF3300"/>
    <property type="match status" value="1"/>
</dbReference>
<name>A0A127PJP0_9BURK</name>
<accession>A0A127PJP0</accession>
<dbReference type="InterPro" id="IPR021728">
    <property type="entry name" value="DUF3300"/>
</dbReference>
<feature type="region of interest" description="Disordered" evidence="1">
    <location>
        <begin position="332"/>
        <end position="654"/>
    </location>
</feature>
<reference evidence="3 4" key="1">
    <citation type="submission" date="2015-11" db="EMBL/GenBank/DDBJ databases">
        <title>Exploring the genomic traits of fungus-feeding bacterial genus Collimonas.</title>
        <authorList>
            <person name="Song C."/>
            <person name="Schmidt R."/>
            <person name="de Jager V."/>
            <person name="Krzyzanowska D."/>
            <person name="Jongedijk E."/>
            <person name="Cankar K."/>
            <person name="Beekwilder J."/>
            <person name="van Veen A."/>
            <person name="de Boer W."/>
            <person name="van Veen J.A."/>
            <person name="Garbeva P."/>
        </authorList>
    </citation>
    <scope>NUCLEOTIDE SEQUENCE [LARGE SCALE GENOMIC DNA]</scope>
    <source>
        <strain evidence="3 4">Ter6</strain>
    </source>
</reference>
<feature type="compositionally biased region" description="Low complexity" evidence="1">
    <location>
        <begin position="376"/>
        <end position="405"/>
    </location>
</feature>
<keyword evidence="2" id="KW-0732">Signal</keyword>
<feature type="chain" id="PRO_5007277104" description="DUF3300 domain-containing protein" evidence="2">
    <location>
        <begin position="25"/>
        <end position="654"/>
    </location>
</feature>
<dbReference type="RefSeq" id="WP_061542104.1">
    <property type="nucleotide sequence ID" value="NZ_CP013232.1"/>
</dbReference>
<evidence type="ECO:0000256" key="2">
    <source>
        <dbReference type="SAM" id="SignalP"/>
    </source>
</evidence>